<protein>
    <recommendedName>
        <fullName evidence="8">4-hydroxybenzoate polyprenyltransferase, mitochondrial</fullName>
        <shortName evidence="8">4-HB polyprenyltransferase</shortName>
        <ecNumber evidence="8">2.5.1.39</ecNumber>
    </recommendedName>
    <alternativeName>
        <fullName evidence="8">4-hydroxybenzoate hexaprenyltransferase</fullName>
    </alternativeName>
    <alternativeName>
        <fullName evidence="8">Para-hydroxybenzoate--polyprenyltransferase</fullName>
        <shortName evidence="8">PHB:PPT</shortName>
        <shortName evidence="8">PHB:polyprenyltransferase</shortName>
    </alternativeName>
</protein>
<dbReference type="PANTHER" id="PTHR11048">
    <property type="entry name" value="PRENYLTRANSFERASES"/>
    <property type="match status" value="1"/>
</dbReference>
<dbReference type="InterPro" id="IPR000537">
    <property type="entry name" value="UbiA_prenyltransferase"/>
</dbReference>
<keyword evidence="10" id="KW-1185">Reference proteome</keyword>
<gene>
    <name evidence="8 9" type="primary">COQ2</name>
    <name evidence="9" type="ORF">CAAN4_G00562</name>
</gene>
<keyword evidence="5 8" id="KW-0812">Transmembrane</keyword>
<evidence type="ECO:0000313" key="9">
    <source>
        <dbReference type="EMBL" id="CAK7915719.1"/>
    </source>
</evidence>
<dbReference type="Proteomes" id="UP001497600">
    <property type="component" value="Chromosome G"/>
</dbReference>
<comment type="similarity">
    <text evidence="3 8">Belongs to the UbiA prenyltransferase family.</text>
</comment>
<comment type="cofactor">
    <cofactor evidence="1 8">
        <name>Mg(2+)</name>
        <dbReference type="ChEBI" id="CHEBI:18420"/>
    </cofactor>
</comment>
<evidence type="ECO:0000256" key="7">
    <source>
        <dbReference type="ARBA" id="ARBA00023136"/>
    </source>
</evidence>
<proteinExistence type="inferred from homology"/>
<comment type="function">
    <text evidence="8">Catalyzes the prenylation of para-hydroxybenzoate (PHB) with an all-trans polyprenyl group. Mediates the second step in the final reaction sequence of coenzyme Q (CoQ) biosynthesis, which is the condensation of the polyisoprenoid side chain with PHB, generating the first membrane-bound Q intermediate.</text>
</comment>
<organism evidence="9 10">
    <name type="scientific">[Candida] anglica</name>
    <dbReference type="NCBI Taxonomy" id="148631"/>
    <lineage>
        <taxon>Eukaryota</taxon>
        <taxon>Fungi</taxon>
        <taxon>Dikarya</taxon>
        <taxon>Ascomycota</taxon>
        <taxon>Saccharomycotina</taxon>
        <taxon>Pichiomycetes</taxon>
        <taxon>Debaryomycetaceae</taxon>
        <taxon>Kurtzmaniella</taxon>
    </lineage>
</organism>
<keyword evidence="8" id="KW-0496">Mitochondrion</keyword>
<evidence type="ECO:0000256" key="8">
    <source>
        <dbReference type="HAMAP-Rule" id="MF_03189"/>
    </source>
</evidence>
<keyword evidence="8" id="KW-0999">Mitochondrion inner membrane</keyword>
<dbReference type="InterPro" id="IPR044878">
    <property type="entry name" value="UbiA_sf"/>
</dbReference>
<keyword evidence="7 8" id="KW-0472">Membrane</keyword>
<evidence type="ECO:0000256" key="1">
    <source>
        <dbReference type="ARBA" id="ARBA00001946"/>
    </source>
</evidence>
<dbReference type="EC" id="2.5.1.39" evidence="8"/>
<name>A0ABP0EJA7_9ASCO</name>
<evidence type="ECO:0000256" key="6">
    <source>
        <dbReference type="ARBA" id="ARBA00022989"/>
    </source>
</evidence>
<keyword evidence="6 8" id="KW-1133">Transmembrane helix</keyword>
<dbReference type="InterPro" id="IPR039653">
    <property type="entry name" value="Prenyltransferase"/>
</dbReference>
<dbReference type="EMBL" id="OZ004259">
    <property type="protein sequence ID" value="CAK7915719.1"/>
    <property type="molecule type" value="Genomic_DNA"/>
</dbReference>
<accession>A0ABP0EJA7</accession>
<evidence type="ECO:0000256" key="5">
    <source>
        <dbReference type="ARBA" id="ARBA00022692"/>
    </source>
</evidence>
<dbReference type="NCBIfam" id="TIGR01474">
    <property type="entry name" value="ubiA_proteo"/>
    <property type="match status" value="1"/>
</dbReference>
<evidence type="ECO:0000256" key="3">
    <source>
        <dbReference type="ARBA" id="ARBA00005985"/>
    </source>
</evidence>
<dbReference type="InterPro" id="IPR006370">
    <property type="entry name" value="HB_polyprenyltransferase-like"/>
</dbReference>
<reference evidence="9 10" key="1">
    <citation type="submission" date="2024-01" db="EMBL/GenBank/DDBJ databases">
        <authorList>
            <consortium name="Genoscope - CEA"/>
            <person name="William W."/>
        </authorList>
    </citation>
    <scope>NUCLEOTIDE SEQUENCE [LARGE SCALE GENOMIC DNA]</scope>
    <source>
        <strain evidence="9 10">29B2s-10</strain>
    </source>
</reference>
<keyword evidence="8" id="KW-0414">Isoprene biosynthesis</keyword>
<dbReference type="CDD" id="cd13959">
    <property type="entry name" value="PT_UbiA_COQ2"/>
    <property type="match status" value="1"/>
</dbReference>
<evidence type="ECO:0000256" key="2">
    <source>
        <dbReference type="ARBA" id="ARBA00004141"/>
    </source>
</evidence>
<feature type="transmembrane region" description="Helical" evidence="8">
    <location>
        <begin position="231"/>
        <end position="254"/>
    </location>
</feature>
<dbReference type="Pfam" id="PF01040">
    <property type="entry name" value="UbiA"/>
    <property type="match status" value="1"/>
</dbReference>
<dbReference type="Gene3D" id="1.10.357.140">
    <property type="entry name" value="UbiA prenyltransferase"/>
    <property type="match status" value="1"/>
</dbReference>
<dbReference type="PANTHER" id="PTHR11048:SF28">
    <property type="entry name" value="4-HYDROXYBENZOATE POLYPRENYLTRANSFERASE, MITOCHONDRIAL"/>
    <property type="match status" value="1"/>
</dbReference>
<comment type="catalytic activity">
    <reaction evidence="8">
        <text>an all-trans-polyprenyl diphosphate + 4-hydroxybenzoate = a 4-hydroxy-3-(all-trans-polyprenyl)benzoate + diphosphate</text>
        <dbReference type="Rhea" id="RHEA:44504"/>
        <dbReference type="Rhea" id="RHEA-COMP:9514"/>
        <dbReference type="Rhea" id="RHEA-COMP:9564"/>
        <dbReference type="ChEBI" id="CHEBI:17879"/>
        <dbReference type="ChEBI" id="CHEBI:33019"/>
        <dbReference type="ChEBI" id="CHEBI:58914"/>
        <dbReference type="ChEBI" id="CHEBI:78396"/>
        <dbReference type="EC" id="2.5.1.39"/>
    </reaction>
</comment>
<sequence length="380" mass="41380">MFPGTLLLRRQLASKQVSISSSLLSGRASSIGRIVGFRPIRLYSDKKVITPVTPPPASTTPVFSPEELEAARLARLAGLGWVAKLPEKWIPYAELSRVEKPVGTLLLLLPSFWAITMGAYAVAAPITTMLTASALFTVGALVMRGAGCTINDILDRNLDNKVARTVERPVASGRVSVPQAVGWLGVQCFAGLAVLLSLPFECFYLGALSLPFVATYPLYKRFTYYPQAALSFVFSWGCLLGFPAVGAPLDLWVALPLFVSNFLWCMTYDTIYAHQDKAFDIKAGIKSTALAWGSRTKPILYGLSATQLSLYAFAGFMNGMGPGFYGAAIWGFSRLFSQIKSVNLDNPKSCWNAFTGNIRTGEILWLGILVDYVLQLLGYL</sequence>
<dbReference type="Gene3D" id="1.20.120.1780">
    <property type="entry name" value="UbiA prenyltransferase"/>
    <property type="match status" value="1"/>
</dbReference>
<comment type="subcellular location">
    <subcellularLocation>
        <location evidence="2">Membrane</location>
        <topology evidence="2">Multi-pass membrane protein</topology>
    </subcellularLocation>
    <subcellularLocation>
        <location evidence="8">Mitochondrion inner membrane</location>
        <topology evidence="8">Multi-pass membrane protein</topology>
        <orientation evidence="8">Matrix side</orientation>
    </subcellularLocation>
</comment>
<dbReference type="HAMAP" id="MF_01635">
    <property type="entry name" value="UbiA"/>
    <property type="match status" value="1"/>
</dbReference>
<keyword evidence="4 8" id="KW-0808">Transferase</keyword>
<dbReference type="PROSITE" id="PS00943">
    <property type="entry name" value="UBIA"/>
    <property type="match status" value="1"/>
</dbReference>
<keyword evidence="8" id="KW-0831">Ubiquinone biosynthesis</keyword>
<feature type="transmembrane region" description="Helical" evidence="8">
    <location>
        <begin position="203"/>
        <end position="219"/>
    </location>
</feature>
<evidence type="ECO:0000256" key="4">
    <source>
        <dbReference type="ARBA" id="ARBA00022679"/>
    </source>
</evidence>
<evidence type="ECO:0000313" key="10">
    <source>
        <dbReference type="Proteomes" id="UP001497600"/>
    </source>
</evidence>
<feature type="transmembrane region" description="Helical" evidence="8">
    <location>
        <begin position="310"/>
        <end position="332"/>
    </location>
</feature>
<comment type="pathway">
    <text evidence="8">Cofactor biosynthesis; ubiquinone biosynthesis.</text>
</comment>
<dbReference type="InterPro" id="IPR030470">
    <property type="entry name" value="UbiA_prenylTrfase_CS"/>
</dbReference>